<evidence type="ECO:0000313" key="9">
    <source>
        <dbReference type="Proteomes" id="UP000317265"/>
    </source>
</evidence>
<dbReference type="NCBIfam" id="NF005004">
    <property type="entry name" value="PRK06394.1"/>
    <property type="match status" value="1"/>
</dbReference>
<dbReference type="InterPro" id="IPR005823">
    <property type="entry name" value="Ribosomal_uL13_bac-type"/>
</dbReference>
<accession>A0A520KEE4</accession>
<dbReference type="GO" id="GO:0003735">
    <property type="term" value="F:structural constituent of ribosome"/>
    <property type="evidence" value="ECO:0007669"/>
    <property type="project" value="UniProtKB-UniRule"/>
</dbReference>
<reference evidence="6 8" key="2">
    <citation type="journal article" date="2019" name="Nat. Microbiol.">
        <title>Wide diversity of methane and short-chain alkane metabolisms in uncultured archaea.</title>
        <authorList>
            <person name="Borrel G."/>
            <person name="Adam P.S."/>
            <person name="McKay L.J."/>
            <person name="Chen L.X."/>
            <person name="Sierra-Garcia I.N."/>
            <person name="Sieber C.M."/>
            <person name="Letourneur Q."/>
            <person name="Ghozlane A."/>
            <person name="Andersen G.L."/>
            <person name="Li W.J."/>
            <person name="Hallam S.J."/>
            <person name="Muyzer G."/>
            <person name="de Oliveira V.M."/>
            <person name="Inskeep W.P."/>
            <person name="Banfield J.F."/>
            <person name="Gribaldo S."/>
        </authorList>
    </citation>
    <scope>NUCLEOTIDE SEQUENCE [LARGE SCALE GENOMIC DNA]</scope>
    <source>
        <strain evidence="6">Verst-YHS</strain>
    </source>
</reference>
<evidence type="ECO:0000256" key="5">
    <source>
        <dbReference type="NCBIfam" id="TIGR01077"/>
    </source>
</evidence>
<comment type="similarity">
    <text evidence="1">Belongs to the universal ribosomal protein uL13 family.</text>
</comment>
<evidence type="ECO:0000256" key="3">
    <source>
        <dbReference type="ARBA" id="ARBA00023274"/>
    </source>
</evidence>
<dbReference type="InterPro" id="IPR036899">
    <property type="entry name" value="Ribosomal_uL13_sf"/>
</dbReference>
<dbReference type="SUPFAM" id="SSF52161">
    <property type="entry name" value="Ribosomal protein L13"/>
    <property type="match status" value="1"/>
</dbReference>
<keyword evidence="3" id="KW-0687">Ribonucleoprotein</keyword>
<protein>
    <recommendedName>
        <fullName evidence="4 5">50S ribosomal protein L13</fullName>
    </recommendedName>
</protein>
<evidence type="ECO:0000313" key="6">
    <source>
        <dbReference type="EMBL" id="RZN55434.1"/>
    </source>
</evidence>
<dbReference type="PIRSF" id="PIRSF002181">
    <property type="entry name" value="Ribosomal_L13"/>
    <property type="match status" value="1"/>
</dbReference>
<evidence type="ECO:0000313" key="7">
    <source>
        <dbReference type="EMBL" id="TDA38435.1"/>
    </source>
</evidence>
<dbReference type="NCBIfam" id="TIGR01077">
    <property type="entry name" value="L13_A_E"/>
    <property type="match status" value="1"/>
</dbReference>
<dbReference type="GO" id="GO:0003729">
    <property type="term" value="F:mRNA binding"/>
    <property type="evidence" value="ECO:0007669"/>
    <property type="project" value="TreeGrafter"/>
</dbReference>
<keyword evidence="2 6" id="KW-0689">Ribosomal protein</keyword>
<dbReference type="EMBL" id="QNVI01000052">
    <property type="protein sequence ID" value="TDA38435.1"/>
    <property type="molecule type" value="Genomic_DNA"/>
</dbReference>
<dbReference type="AlphaFoldDB" id="A0A520KEE4"/>
<dbReference type="PANTHER" id="PTHR11545">
    <property type="entry name" value="RIBOSOMAL PROTEIN L13"/>
    <property type="match status" value="1"/>
</dbReference>
<evidence type="ECO:0000256" key="1">
    <source>
        <dbReference type="ARBA" id="ARBA00006227"/>
    </source>
</evidence>
<name>A0A520KEE4_9CREN</name>
<dbReference type="GO" id="GO:0017148">
    <property type="term" value="P:negative regulation of translation"/>
    <property type="evidence" value="ECO:0007669"/>
    <property type="project" value="TreeGrafter"/>
</dbReference>
<dbReference type="InterPro" id="IPR005755">
    <property type="entry name" value="Ribosomal_uL13_euk/arc"/>
</dbReference>
<reference evidence="7 9" key="1">
    <citation type="journal article" date="2019" name="Nat. Microbiol.">
        <title>Expanding anaerobic alkane metabolism in the domain of Archaea.</title>
        <authorList>
            <person name="Wang Y."/>
            <person name="Wegener G."/>
            <person name="Hou J."/>
            <person name="Wang F."/>
            <person name="Xiao X."/>
        </authorList>
    </citation>
    <scope>NUCLEOTIDE SEQUENCE [LARGE SCALE GENOMIC DNA]</scope>
    <source>
        <strain evidence="7">WYZ-LMO11</strain>
    </source>
</reference>
<evidence type="ECO:0000256" key="2">
    <source>
        <dbReference type="ARBA" id="ARBA00022980"/>
    </source>
</evidence>
<evidence type="ECO:0000256" key="4">
    <source>
        <dbReference type="ARBA" id="ARBA00035499"/>
    </source>
</evidence>
<evidence type="ECO:0000313" key="8">
    <source>
        <dbReference type="Proteomes" id="UP000316080"/>
    </source>
</evidence>
<dbReference type="InterPro" id="IPR005822">
    <property type="entry name" value="Ribosomal_uL13"/>
</dbReference>
<dbReference type="Pfam" id="PF00572">
    <property type="entry name" value="Ribosomal_L13"/>
    <property type="match status" value="1"/>
</dbReference>
<organism evidence="6 8">
    <name type="scientific">Thermoproteota archaeon</name>
    <dbReference type="NCBI Taxonomy" id="2056631"/>
    <lineage>
        <taxon>Archaea</taxon>
        <taxon>Thermoproteota</taxon>
    </lineage>
</organism>
<sequence length="128" mass="14608">MASKIAKLLINGNKVVVVNAEKVVISGKRQSIINDYKRWLSIRTLKNPEKVGPKRHKSPDKIVYYTIRGMLPKKPSGLKALKRLKVYIGIPEELKSMNFIQIDEAHVKYLHGPYVRLEEISKSLGWNG</sequence>
<proteinExistence type="inferred from homology"/>
<dbReference type="Gene3D" id="3.90.1180.10">
    <property type="entry name" value="Ribosomal protein L13"/>
    <property type="match status" value="1"/>
</dbReference>
<dbReference type="GO" id="GO:0006412">
    <property type="term" value="P:translation"/>
    <property type="evidence" value="ECO:0007669"/>
    <property type="project" value="UniProtKB-UniRule"/>
</dbReference>
<dbReference type="Proteomes" id="UP000316080">
    <property type="component" value="Unassembled WGS sequence"/>
</dbReference>
<dbReference type="GO" id="GO:0022625">
    <property type="term" value="C:cytosolic large ribosomal subunit"/>
    <property type="evidence" value="ECO:0007669"/>
    <property type="project" value="UniProtKB-UniRule"/>
</dbReference>
<gene>
    <name evidence="7" type="ORF">DSO09_04520</name>
    <name evidence="6" type="ORF">EF809_05525</name>
</gene>
<dbReference type="Proteomes" id="UP000317265">
    <property type="component" value="Unassembled WGS sequence"/>
</dbReference>
<dbReference type="EMBL" id="RXIH01000044">
    <property type="protein sequence ID" value="RZN55434.1"/>
    <property type="molecule type" value="Genomic_DNA"/>
</dbReference>
<comment type="caution">
    <text evidence="6">The sequence shown here is derived from an EMBL/GenBank/DDBJ whole genome shotgun (WGS) entry which is preliminary data.</text>
</comment>
<dbReference type="PANTHER" id="PTHR11545:SF3">
    <property type="entry name" value="LARGE RIBOSOMAL SUBUNIT PROTEIN UL13"/>
    <property type="match status" value="1"/>
</dbReference>